<keyword evidence="1" id="KW-0175">Coiled coil</keyword>
<dbReference type="HOGENOM" id="CLU_362111_0_0_1"/>
<dbReference type="OrthoDB" id="4203839at2759"/>
<dbReference type="EMBL" id="KL648619">
    <property type="protein sequence ID" value="KEY67421.1"/>
    <property type="molecule type" value="Genomic_DNA"/>
</dbReference>
<name>A0A084AQ42_STACB</name>
<proteinExistence type="predicted"/>
<gene>
    <name evidence="3" type="ORF">S7711_05949</name>
</gene>
<sequence length="739" mass="81427">MVSMDEARSNGTHEGDNNNGSGSSNRSSEVLGANYSGTVMTEKARLQKIKEIESSHVSPGLAMYMSSLAMLTPEQGAFDKVRVIQGILHSLTTSLRRMPGVSSAQANEIIDQLQEVGRITTTETSNLVNAIACMMVDHQDSNEAAARLCMEITLARARIDDLTSQTGELRNEVLEERNKRQLAECDVKKIMGELHDLNKEFNTSTGRDELIDHFQDTIKHLEDQVNNRRSLWVMKHPDPESVARAMKTLTASAKDVALRTKGEASQPNNAGPGTTRAEVDETPTHRPPSAFQPPSGQSLPPPRLGALTAGPPRAPSVAPREPRRQDWAPQPPPNRPASAAPMHQTPSGYGRPPSARRNTRYRPNAPDFQPSGLGAFANNDYQGNRQAYSNYGHGANPHQHTPSSHGRSRHNSFRYANSPASGSDYGSHSRANNNNNNNSRGANNVNGVSNTSNGGNVNNSRPNAVGPLIVLNEQSVADWNAQVIDLYGQIRTFVERSAHLPEVAPLTELTSAPLWSILLDTYRPLSPEQATAYLTYHLQQENSKSCLVTRLMVDFIVNRILTAAAWVGFDTEIDFAIIDLEKDLQLALGQASSVRQPLLDRQANIVNSVTTSTRGPQWIRRKMEGLATTMTYNLKPLLNDFVDTADAYNDLLRIVENAWELGTKILTSRLTFDFRFPEIGSRYSSQSMVPIWPLMDPMELQSQHWRVALVTTPVITCRNDTGTNISAHSVCLADVFCMQ</sequence>
<evidence type="ECO:0000256" key="1">
    <source>
        <dbReference type="SAM" id="Coils"/>
    </source>
</evidence>
<feature type="compositionally biased region" description="Polar residues" evidence="2">
    <location>
        <begin position="263"/>
        <end position="272"/>
    </location>
</feature>
<evidence type="ECO:0000313" key="4">
    <source>
        <dbReference type="Proteomes" id="UP000028045"/>
    </source>
</evidence>
<feature type="region of interest" description="Disordered" evidence="2">
    <location>
        <begin position="1"/>
        <end position="30"/>
    </location>
</feature>
<feature type="compositionally biased region" description="Polar residues" evidence="2">
    <location>
        <begin position="379"/>
        <end position="389"/>
    </location>
</feature>
<accession>A0A084AQ42</accession>
<feature type="compositionally biased region" description="Low complexity" evidence="2">
    <location>
        <begin position="430"/>
        <end position="460"/>
    </location>
</feature>
<dbReference type="AlphaFoldDB" id="A0A084AQ42"/>
<organism evidence="3 4">
    <name type="scientific">Stachybotrys chartarum (strain CBS 109288 / IBT 7711)</name>
    <name type="common">Toxic black mold</name>
    <name type="synonym">Stilbospora chartarum</name>
    <dbReference type="NCBI Taxonomy" id="1280523"/>
    <lineage>
        <taxon>Eukaryota</taxon>
        <taxon>Fungi</taxon>
        <taxon>Dikarya</taxon>
        <taxon>Ascomycota</taxon>
        <taxon>Pezizomycotina</taxon>
        <taxon>Sordariomycetes</taxon>
        <taxon>Hypocreomycetidae</taxon>
        <taxon>Hypocreales</taxon>
        <taxon>Stachybotryaceae</taxon>
        <taxon>Stachybotrys</taxon>
    </lineage>
</organism>
<feature type="coiled-coil region" evidence="1">
    <location>
        <begin position="159"/>
        <end position="200"/>
    </location>
</feature>
<dbReference type="Proteomes" id="UP000028045">
    <property type="component" value="Unassembled WGS sequence"/>
</dbReference>
<protein>
    <submittedName>
        <fullName evidence="3">Uncharacterized protein</fullName>
    </submittedName>
</protein>
<feature type="compositionally biased region" description="Polar residues" evidence="2">
    <location>
        <begin position="414"/>
        <end position="426"/>
    </location>
</feature>
<keyword evidence="4" id="KW-1185">Reference proteome</keyword>
<feature type="region of interest" description="Disordered" evidence="2">
    <location>
        <begin position="256"/>
        <end position="460"/>
    </location>
</feature>
<evidence type="ECO:0000313" key="3">
    <source>
        <dbReference type="EMBL" id="KEY67421.1"/>
    </source>
</evidence>
<feature type="compositionally biased region" description="Low complexity" evidence="2">
    <location>
        <begin position="17"/>
        <end position="28"/>
    </location>
</feature>
<feature type="compositionally biased region" description="Basic and acidic residues" evidence="2">
    <location>
        <begin position="1"/>
        <end position="16"/>
    </location>
</feature>
<reference evidence="3 4" key="1">
    <citation type="journal article" date="2014" name="BMC Genomics">
        <title>Comparative genome sequencing reveals chemotype-specific gene clusters in the toxigenic black mold Stachybotrys.</title>
        <authorList>
            <person name="Semeiks J."/>
            <person name="Borek D."/>
            <person name="Otwinowski Z."/>
            <person name="Grishin N.V."/>
        </authorList>
    </citation>
    <scope>NUCLEOTIDE SEQUENCE [LARGE SCALE GENOMIC DNA]</scope>
    <source>
        <strain evidence="4">CBS 109288 / IBT 7711</strain>
    </source>
</reference>
<evidence type="ECO:0000256" key="2">
    <source>
        <dbReference type="SAM" id="MobiDB-lite"/>
    </source>
</evidence>